<evidence type="ECO:0000256" key="6">
    <source>
        <dbReference type="SAM" id="Phobius"/>
    </source>
</evidence>
<gene>
    <name evidence="7" type="ORF">SmJEL517_g04027</name>
</gene>
<comment type="subcellular location">
    <subcellularLocation>
        <location evidence="1">Membrane</location>
        <topology evidence="1">Multi-pass membrane protein</topology>
    </subcellularLocation>
</comment>
<dbReference type="RefSeq" id="XP_031024122.1">
    <property type="nucleotide sequence ID" value="XM_031169955.1"/>
</dbReference>
<dbReference type="OrthoDB" id="448280at2759"/>
<name>A0A507BVZ3_9FUNG</name>
<feature type="transmembrane region" description="Helical" evidence="6">
    <location>
        <begin position="69"/>
        <end position="91"/>
    </location>
</feature>
<feature type="compositionally biased region" description="Low complexity" evidence="5">
    <location>
        <begin position="170"/>
        <end position="189"/>
    </location>
</feature>
<feature type="transmembrane region" description="Helical" evidence="6">
    <location>
        <begin position="338"/>
        <end position="360"/>
    </location>
</feature>
<dbReference type="EMBL" id="QEAO01000024">
    <property type="protein sequence ID" value="TPX33027.1"/>
    <property type="molecule type" value="Genomic_DNA"/>
</dbReference>
<dbReference type="PANTHER" id="PTHR11040">
    <property type="entry name" value="ZINC/IRON TRANSPORTER"/>
    <property type="match status" value="1"/>
</dbReference>
<evidence type="ECO:0000313" key="8">
    <source>
        <dbReference type="Proteomes" id="UP000319731"/>
    </source>
</evidence>
<dbReference type="InterPro" id="IPR003689">
    <property type="entry name" value="ZIP"/>
</dbReference>
<evidence type="ECO:0000313" key="7">
    <source>
        <dbReference type="EMBL" id="TPX33027.1"/>
    </source>
</evidence>
<dbReference type="PANTHER" id="PTHR11040:SF44">
    <property type="entry name" value="PROTEIN ZNTC-RELATED"/>
    <property type="match status" value="1"/>
</dbReference>
<evidence type="ECO:0000256" key="5">
    <source>
        <dbReference type="SAM" id="MobiDB-lite"/>
    </source>
</evidence>
<dbReference type="Pfam" id="PF02535">
    <property type="entry name" value="Zip"/>
    <property type="match status" value="1"/>
</dbReference>
<evidence type="ECO:0000256" key="2">
    <source>
        <dbReference type="ARBA" id="ARBA00022692"/>
    </source>
</evidence>
<accession>A0A507BVZ3</accession>
<organism evidence="7 8">
    <name type="scientific">Synchytrium microbalum</name>
    <dbReference type="NCBI Taxonomy" id="1806994"/>
    <lineage>
        <taxon>Eukaryota</taxon>
        <taxon>Fungi</taxon>
        <taxon>Fungi incertae sedis</taxon>
        <taxon>Chytridiomycota</taxon>
        <taxon>Chytridiomycota incertae sedis</taxon>
        <taxon>Chytridiomycetes</taxon>
        <taxon>Synchytriales</taxon>
        <taxon>Synchytriaceae</taxon>
        <taxon>Synchytrium</taxon>
    </lineage>
</organism>
<feature type="transmembrane region" description="Helical" evidence="6">
    <location>
        <begin position="111"/>
        <end position="134"/>
    </location>
</feature>
<dbReference type="STRING" id="1806994.A0A507BVZ3"/>
<proteinExistence type="predicted"/>
<keyword evidence="4 6" id="KW-0472">Membrane</keyword>
<feature type="transmembrane region" description="Helical" evidence="6">
    <location>
        <begin position="380"/>
        <end position="399"/>
    </location>
</feature>
<evidence type="ECO:0008006" key="9">
    <source>
        <dbReference type="Google" id="ProtNLM"/>
    </source>
</evidence>
<evidence type="ECO:0000256" key="4">
    <source>
        <dbReference type="ARBA" id="ARBA00023136"/>
    </source>
</evidence>
<dbReference type="Proteomes" id="UP000319731">
    <property type="component" value="Unassembled WGS sequence"/>
</dbReference>
<feature type="transmembrane region" description="Helical" evidence="6">
    <location>
        <begin position="305"/>
        <end position="326"/>
    </location>
</feature>
<feature type="region of interest" description="Disordered" evidence="5">
    <location>
        <begin position="152"/>
        <end position="189"/>
    </location>
</feature>
<keyword evidence="2 6" id="KW-0812">Transmembrane</keyword>
<dbReference type="GO" id="GO:0005385">
    <property type="term" value="F:zinc ion transmembrane transporter activity"/>
    <property type="evidence" value="ECO:0007669"/>
    <property type="project" value="TreeGrafter"/>
</dbReference>
<dbReference type="GeneID" id="42005252"/>
<feature type="transmembrane region" description="Helical" evidence="6">
    <location>
        <begin position="37"/>
        <end position="57"/>
    </location>
</feature>
<comment type="caution">
    <text evidence="7">The sequence shown here is derived from an EMBL/GenBank/DDBJ whole genome shotgun (WGS) entry which is preliminary data.</text>
</comment>
<dbReference type="AlphaFoldDB" id="A0A507BVZ3"/>
<keyword evidence="3 6" id="KW-1133">Transmembrane helix</keyword>
<keyword evidence="8" id="KW-1185">Reference proteome</keyword>
<dbReference type="GO" id="GO:0005886">
    <property type="term" value="C:plasma membrane"/>
    <property type="evidence" value="ECO:0007669"/>
    <property type="project" value="TreeGrafter"/>
</dbReference>
<feature type="compositionally biased region" description="Basic residues" evidence="5">
    <location>
        <begin position="160"/>
        <end position="169"/>
    </location>
</feature>
<evidence type="ECO:0000256" key="3">
    <source>
        <dbReference type="ARBA" id="ARBA00022989"/>
    </source>
</evidence>
<sequence>MSVLLVFQSTANAQQPTTTTSVCDPTTPGDYNLSLHIAGVFILLVVSSVGIYGTILLGSSSYKNHPGILLTLQILKFFGSGVIIATAWIHMVPSSFAQFTSPCLTGGWSSYGGNFTGLFAMIAAFIIQSIEFAAMSRRDWQMKKALEALKPADSSEGLHQQHHHHHTHNHVNSNNNHNHSNHSLSPHVPSMAWAQSPTSQLSSNPSPLHPDEHVHLEHVHGRNGDVTLADVTGHSHAAPQSFTDLSTFMLELGIVFHSVIIGLALGVATDEWSSLIIALAFHQLFEGMALGTRIAELNTSLFTKIFFYGLMYPLTTPLGTVIGIAVRSTYNSNSEGMILMQGILDGLSAGVLMYNSYVELISVEMNHNPSFRAQPPWRKVAAFVAMWFGAGLMALIGVWA</sequence>
<reference evidence="7 8" key="1">
    <citation type="journal article" date="2019" name="Sci. Rep.">
        <title>Comparative genomics of chytrid fungi reveal insights into the obligate biotrophic and pathogenic lifestyle of Synchytrium endobioticum.</title>
        <authorList>
            <person name="van de Vossenberg B.T.L.H."/>
            <person name="Warris S."/>
            <person name="Nguyen H.D.T."/>
            <person name="van Gent-Pelzer M.P.E."/>
            <person name="Joly D.L."/>
            <person name="van de Geest H.C."/>
            <person name="Bonants P.J.M."/>
            <person name="Smith D.S."/>
            <person name="Levesque C.A."/>
            <person name="van der Lee T.A.J."/>
        </authorList>
    </citation>
    <scope>NUCLEOTIDE SEQUENCE [LARGE SCALE GENOMIC DNA]</scope>
    <source>
        <strain evidence="7 8">JEL517</strain>
    </source>
</reference>
<protein>
    <recommendedName>
        <fullName evidence="9">Zinc/iron permease</fullName>
    </recommendedName>
</protein>
<evidence type="ECO:0000256" key="1">
    <source>
        <dbReference type="ARBA" id="ARBA00004141"/>
    </source>
</evidence>